<dbReference type="OrthoDB" id="10354533at2759"/>
<dbReference type="AlphaFoldDB" id="A0A9J6A752"/>
<dbReference type="Proteomes" id="UP000824120">
    <property type="component" value="Chromosome 2"/>
</dbReference>
<reference evidence="1 2" key="1">
    <citation type="submission" date="2020-09" db="EMBL/GenBank/DDBJ databases">
        <title>De no assembly of potato wild relative species, Solanum commersonii.</title>
        <authorList>
            <person name="Cho K."/>
        </authorList>
    </citation>
    <scope>NUCLEOTIDE SEQUENCE [LARGE SCALE GENOMIC DNA]</scope>
    <source>
        <strain evidence="1">LZ3.2</strain>
        <tissue evidence="1">Leaf</tissue>
    </source>
</reference>
<evidence type="ECO:0000313" key="1">
    <source>
        <dbReference type="EMBL" id="KAG5620170.1"/>
    </source>
</evidence>
<comment type="caution">
    <text evidence="1">The sequence shown here is derived from an EMBL/GenBank/DDBJ whole genome shotgun (WGS) entry which is preliminary data.</text>
</comment>
<organism evidence="1 2">
    <name type="scientific">Solanum commersonii</name>
    <name type="common">Commerson's wild potato</name>
    <name type="synonym">Commerson's nightshade</name>
    <dbReference type="NCBI Taxonomy" id="4109"/>
    <lineage>
        <taxon>Eukaryota</taxon>
        <taxon>Viridiplantae</taxon>
        <taxon>Streptophyta</taxon>
        <taxon>Embryophyta</taxon>
        <taxon>Tracheophyta</taxon>
        <taxon>Spermatophyta</taxon>
        <taxon>Magnoliopsida</taxon>
        <taxon>eudicotyledons</taxon>
        <taxon>Gunneridae</taxon>
        <taxon>Pentapetalae</taxon>
        <taxon>asterids</taxon>
        <taxon>lamiids</taxon>
        <taxon>Solanales</taxon>
        <taxon>Solanaceae</taxon>
        <taxon>Solanoideae</taxon>
        <taxon>Solaneae</taxon>
        <taxon>Solanum</taxon>
    </lineage>
</organism>
<keyword evidence="2" id="KW-1185">Reference proteome</keyword>
<name>A0A9J6A752_SOLCO</name>
<sequence length="86" mass="9445">MIELYVDICSGVLRASWMQHALNGCGDFLIADSEIFGYMDCCTSVAASPICSYVWLADDMMWCGVKAILLRCDGMNCEFGEDQGPS</sequence>
<protein>
    <submittedName>
        <fullName evidence="1">Uncharacterized protein</fullName>
    </submittedName>
</protein>
<dbReference type="EMBL" id="JACXVP010000002">
    <property type="protein sequence ID" value="KAG5620170.1"/>
    <property type="molecule type" value="Genomic_DNA"/>
</dbReference>
<proteinExistence type="predicted"/>
<gene>
    <name evidence="1" type="ORF">H5410_005388</name>
</gene>
<accession>A0A9J6A752</accession>
<evidence type="ECO:0000313" key="2">
    <source>
        <dbReference type="Proteomes" id="UP000824120"/>
    </source>
</evidence>